<comment type="subcellular location">
    <subcellularLocation>
        <location evidence="1">Membrane</location>
    </subcellularLocation>
</comment>
<evidence type="ECO:0000256" key="3">
    <source>
        <dbReference type="ARBA" id="ARBA00022737"/>
    </source>
</evidence>
<keyword evidence="2" id="KW-0812">Transmembrane</keyword>
<dbReference type="Gene3D" id="2.60.40.60">
    <property type="entry name" value="Cadherins"/>
    <property type="match status" value="2"/>
</dbReference>
<dbReference type="GO" id="GO:0016020">
    <property type="term" value="C:membrane"/>
    <property type="evidence" value="ECO:0007669"/>
    <property type="project" value="UniProtKB-SubCell"/>
</dbReference>
<keyword evidence="3" id="KW-0677">Repeat</keyword>
<evidence type="ECO:0000256" key="8">
    <source>
        <dbReference type="PROSITE-ProRule" id="PRU00043"/>
    </source>
</evidence>
<dbReference type="GO" id="GO:0005911">
    <property type="term" value="C:cell-cell junction"/>
    <property type="evidence" value="ECO:0007669"/>
    <property type="project" value="TreeGrafter"/>
</dbReference>
<dbReference type="InterPro" id="IPR050971">
    <property type="entry name" value="Cadherin-domain_protein"/>
</dbReference>
<dbReference type="PROSITE" id="PS50268">
    <property type="entry name" value="CADHERIN_2"/>
    <property type="match status" value="2"/>
</dbReference>
<evidence type="ECO:0000259" key="9">
    <source>
        <dbReference type="PROSITE" id="PS50268"/>
    </source>
</evidence>
<dbReference type="GeneID" id="127748730"/>
<dbReference type="Proteomes" id="UP000504606">
    <property type="component" value="Unplaced"/>
</dbReference>
<protein>
    <submittedName>
        <fullName evidence="11">Fat-like cadherin-related tumor suppressor homolog</fullName>
    </submittedName>
</protein>
<dbReference type="GO" id="GO:0007156">
    <property type="term" value="P:homophilic cell adhesion via plasma membrane adhesion molecules"/>
    <property type="evidence" value="ECO:0007669"/>
    <property type="project" value="InterPro"/>
</dbReference>
<feature type="domain" description="Cadherin" evidence="9">
    <location>
        <begin position="1"/>
        <end position="58"/>
    </location>
</feature>
<evidence type="ECO:0000256" key="2">
    <source>
        <dbReference type="ARBA" id="ARBA00022692"/>
    </source>
</evidence>
<dbReference type="InterPro" id="IPR015919">
    <property type="entry name" value="Cadherin-like_sf"/>
</dbReference>
<dbReference type="CDD" id="cd11304">
    <property type="entry name" value="Cadherin_repeat"/>
    <property type="match status" value="2"/>
</dbReference>
<dbReference type="OrthoDB" id="6252479at2759"/>
<name>A0A9C6X892_FRAOC</name>
<dbReference type="GO" id="GO:0005509">
    <property type="term" value="F:calcium ion binding"/>
    <property type="evidence" value="ECO:0007669"/>
    <property type="project" value="UniProtKB-UniRule"/>
</dbReference>
<sequence length="191" mass="21281">MFRIEQNGDIRTAAKFNHKNKDTYVLQVGVFDYGLPPLSSDTWVVVKVVEESQYPPIVTPLEIWINSFQDNFVGGEVGRIHASDQDMYDQLAYKLVPMATEQPAASQPALFNIISNNGSIVASPQLDVGQYKLNVSVSDGKFVSYATIKVWVELVSDVMLKDSLSISFVGITAQDFLKNHRKGFMFHSSNA</sequence>
<reference evidence="11" key="1">
    <citation type="submission" date="2025-08" db="UniProtKB">
        <authorList>
            <consortium name="RefSeq"/>
        </authorList>
    </citation>
    <scope>IDENTIFICATION</scope>
    <source>
        <tissue evidence="11">Whole organism</tissue>
    </source>
</reference>
<keyword evidence="4 8" id="KW-0106">Calcium</keyword>
<evidence type="ECO:0000256" key="7">
    <source>
        <dbReference type="ARBA" id="ARBA00023136"/>
    </source>
</evidence>
<gene>
    <name evidence="11" type="primary">LOC127748730</name>
</gene>
<dbReference type="SUPFAM" id="SSF49313">
    <property type="entry name" value="Cadherin-like"/>
    <property type="match status" value="2"/>
</dbReference>
<evidence type="ECO:0000313" key="11">
    <source>
        <dbReference type="RefSeq" id="XP_052131071.1"/>
    </source>
</evidence>
<dbReference type="InterPro" id="IPR002126">
    <property type="entry name" value="Cadherin-like_dom"/>
</dbReference>
<dbReference type="RefSeq" id="XP_052131071.1">
    <property type="nucleotide sequence ID" value="XM_052275111.1"/>
</dbReference>
<organism evidence="10 11">
    <name type="scientific">Frankliniella occidentalis</name>
    <name type="common">Western flower thrips</name>
    <name type="synonym">Euthrips occidentalis</name>
    <dbReference type="NCBI Taxonomy" id="133901"/>
    <lineage>
        <taxon>Eukaryota</taxon>
        <taxon>Metazoa</taxon>
        <taxon>Ecdysozoa</taxon>
        <taxon>Arthropoda</taxon>
        <taxon>Hexapoda</taxon>
        <taxon>Insecta</taxon>
        <taxon>Pterygota</taxon>
        <taxon>Neoptera</taxon>
        <taxon>Paraneoptera</taxon>
        <taxon>Thysanoptera</taxon>
        <taxon>Terebrantia</taxon>
        <taxon>Thripoidea</taxon>
        <taxon>Thripidae</taxon>
        <taxon>Frankliniella</taxon>
    </lineage>
</organism>
<proteinExistence type="predicted"/>
<evidence type="ECO:0000256" key="4">
    <source>
        <dbReference type="ARBA" id="ARBA00022837"/>
    </source>
</evidence>
<accession>A0A9C6X892</accession>
<dbReference type="PANTHER" id="PTHR24025:SF23">
    <property type="entry name" value="NEURAL-CADHERIN"/>
    <property type="match status" value="1"/>
</dbReference>
<keyword evidence="7" id="KW-0472">Membrane</keyword>
<evidence type="ECO:0000313" key="10">
    <source>
        <dbReference type="Proteomes" id="UP000504606"/>
    </source>
</evidence>
<evidence type="ECO:0000256" key="1">
    <source>
        <dbReference type="ARBA" id="ARBA00004370"/>
    </source>
</evidence>
<dbReference type="KEGG" id="foc:127748730"/>
<dbReference type="PANTHER" id="PTHR24025">
    <property type="entry name" value="DESMOGLEIN FAMILY MEMBER"/>
    <property type="match status" value="1"/>
</dbReference>
<feature type="domain" description="Cadherin" evidence="9">
    <location>
        <begin position="69"/>
        <end position="168"/>
    </location>
</feature>
<keyword evidence="5" id="KW-0130">Cell adhesion</keyword>
<keyword evidence="10" id="KW-1185">Reference proteome</keyword>
<evidence type="ECO:0000256" key="6">
    <source>
        <dbReference type="ARBA" id="ARBA00022989"/>
    </source>
</evidence>
<dbReference type="AlphaFoldDB" id="A0A9C6X892"/>
<keyword evidence="6" id="KW-1133">Transmembrane helix</keyword>
<evidence type="ECO:0000256" key="5">
    <source>
        <dbReference type="ARBA" id="ARBA00022889"/>
    </source>
</evidence>